<dbReference type="InterPro" id="IPR043129">
    <property type="entry name" value="ATPase_NBD"/>
</dbReference>
<dbReference type="AlphaFoldDB" id="A0ABD2IE29"/>
<dbReference type="PANTHER" id="PTHR12862">
    <property type="entry name" value="BADF TYPE ATPASE DOMAIN-CONTAINING PROTEIN"/>
    <property type="match status" value="1"/>
</dbReference>
<accession>A0ABD2IE29</accession>
<dbReference type="InterPro" id="IPR002731">
    <property type="entry name" value="ATPase_BadF"/>
</dbReference>
<feature type="transmembrane region" description="Helical" evidence="5">
    <location>
        <begin position="146"/>
        <end position="165"/>
    </location>
</feature>
<organism evidence="7 8">
    <name type="scientific">Heterodera schachtii</name>
    <name type="common">Sugarbeet cyst nematode worm</name>
    <name type="synonym">Tylenchus schachtii</name>
    <dbReference type="NCBI Taxonomy" id="97005"/>
    <lineage>
        <taxon>Eukaryota</taxon>
        <taxon>Metazoa</taxon>
        <taxon>Ecdysozoa</taxon>
        <taxon>Nematoda</taxon>
        <taxon>Chromadorea</taxon>
        <taxon>Rhabditida</taxon>
        <taxon>Tylenchina</taxon>
        <taxon>Tylenchomorpha</taxon>
        <taxon>Tylenchoidea</taxon>
        <taxon>Heteroderidae</taxon>
        <taxon>Heteroderinae</taxon>
        <taxon>Heterodera</taxon>
    </lineage>
</organism>
<evidence type="ECO:0000256" key="5">
    <source>
        <dbReference type="SAM" id="Phobius"/>
    </source>
</evidence>
<dbReference type="Gene3D" id="3.30.420.40">
    <property type="match status" value="2"/>
</dbReference>
<evidence type="ECO:0000256" key="3">
    <source>
        <dbReference type="ARBA" id="ARBA00014974"/>
    </source>
</evidence>
<dbReference type="EMBL" id="JBICCN010000338">
    <property type="protein sequence ID" value="KAL3076262.1"/>
    <property type="molecule type" value="Genomic_DNA"/>
</dbReference>
<keyword evidence="5" id="KW-0472">Membrane</keyword>
<sequence>MGATHSTLVLITSTGSSSIQIVGQWNDGPALNCLLNGVETTADQIAAWLRCSVRSIKGPISLPIASLGMGLSGAEDEGTNKRLVAYMKAQHGDLAHNFLLTSDSIAAAATSFDKGRKAYANFTAFSLLLLLVYFLSFGSHSNYKNFLFFGGIVLIAGTGSACRLLKENGEVFGVGGWGHLIGDGGGGFWITMRAIKRIFDVEDGLLWSSDTDNEKTSAFVDSVKKTLLEHFAVDSKLGLLDILYSPKFNKSRIAAFCKELAEVATGGDAFAVELFSDAGKALAQHLVAISRHCDDKMLRELPVLLVGSVFKSWQFMRLGFERCIKDSNGAVTDLNRRINRVMLFQLECSASVGAAILSVKQTNDGKMDLCDLKGIQSKKLFDELQLYE</sequence>
<proteinExistence type="inferred from homology"/>
<evidence type="ECO:0000256" key="4">
    <source>
        <dbReference type="ARBA" id="ARBA00031123"/>
    </source>
</evidence>
<comment type="similarity">
    <text evidence="1">Belongs to the eukaryotic-type N-acetylglucosamine kinase family.</text>
</comment>
<name>A0ABD2IE29_HETSC</name>
<evidence type="ECO:0000256" key="1">
    <source>
        <dbReference type="ARBA" id="ARBA00006198"/>
    </source>
</evidence>
<dbReference type="PANTHER" id="PTHR12862:SF0">
    <property type="entry name" value="N-ACETYL-D-GLUCOSAMINE KINASE"/>
    <property type="match status" value="1"/>
</dbReference>
<dbReference type="GO" id="GO:0045127">
    <property type="term" value="F:N-acetylglucosamine kinase activity"/>
    <property type="evidence" value="ECO:0007669"/>
    <property type="project" value="UniProtKB-EC"/>
</dbReference>
<dbReference type="EC" id="2.7.1.59" evidence="2"/>
<dbReference type="SUPFAM" id="SSF53067">
    <property type="entry name" value="Actin-like ATPase domain"/>
    <property type="match status" value="2"/>
</dbReference>
<evidence type="ECO:0000313" key="7">
    <source>
        <dbReference type="EMBL" id="KAL3076262.1"/>
    </source>
</evidence>
<feature type="transmembrane region" description="Helical" evidence="5">
    <location>
        <begin position="119"/>
        <end position="140"/>
    </location>
</feature>
<dbReference type="InterPro" id="IPR039758">
    <property type="entry name" value="NAGK-like"/>
</dbReference>
<comment type="caution">
    <text evidence="7">The sequence shown here is derived from an EMBL/GenBank/DDBJ whole genome shotgun (WGS) entry which is preliminary data.</text>
</comment>
<protein>
    <recommendedName>
        <fullName evidence="3">N-acetyl-D-glucosamine kinase</fullName>
        <ecNumber evidence="2">2.7.1.59</ecNumber>
    </recommendedName>
    <alternativeName>
        <fullName evidence="4">GlcNAc kinase</fullName>
    </alternativeName>
</protein>
<keyword evidence="8" id="KW-1185">Reference proteome</keyword>
<evidence type="ECO:0000259" key="6">
    <source>
        <dbReference type="Pfam" id="PF01869"/>
    </source>
</evidence>
<dbReference type="Pfam" id="PF01869">
    <property type="entry name" value="BcrAD_BadFG"/>
    <property type="match status" value="1"/>
</dbReference>
<dbReference type="Proteomes" id="UP001620645">
    <property type="component" value="Unassembled WGS sequence"/>
</dbReference>
<evidence type="ECO:0000256" key="2">
    <source>
        <dbReference type="ARBA" id="ARBA00012122"/>
    </source>
</evidence>
<feature type="domain" description="ATPase BadF/BadG/BcrA/BcrD type" evidence="6">
    <location>
        <begin position="151"/>
        <end position="314"/>
    </location>
</feature>
<keyword evidence="5" id="KW-1133">Transmembrane helix</keyword>
<reference evidence="7 8" key="1">
    <citation type="submission" date="2024-10" db="EMBL/GenBank/DDBJ databases">
        <authorList>
            <person name="Kim D."/>
        </authorList>
    </citation>
    <scope>NUCLEOTIDE SEQUENCE [LARGE SCALE GENOMIC DNA]</scope>
    <source>
        <strain evidence="7">Taebaek</strain>
    </source>
</reference>
<gene>
    <name evidence="7" type="ORF">niasHS_013533</name>
</gene>
<keyword evidence="5" id="KW-0812">Transmembrane</keyword>
<evidence type="ECO:0000313" key="8">
    <source>
        <dbReference type="Proteomes" id="UP001620645"/>
    </source>
</evidence>